<gene>
    <name evidence="1" type="ORF">A6M21_05040</name>
</gene>
<evidence type="ECO:0000313" key="1">
    <source>
        <dbReference type="EMBL" id="OAT85845.1"/>
    </source>
</evidence>
<comment type="caution">
    <text evidence="1">The sequence shown here is derived from an EMBL/GenBank/DDBJ whole genome shotgun (WGS) entry which is preliminary data.</text>
</comment>
<sequence>MQEQDFIEVFKKQKEAFLKDCEAGRRTWPPGGSRAAGEQKKVLDWFERWLKGEAVPETEEESAIPVKSFGEFMDEVLVMTREILEKRNIKMIYALPGQYLGISESWKCIQVFGNRNIYYRIGRTRPRKGTRRGEDLLVLDLVMDGYKKQVFLPVIEQKEHLEKLLGETLERELPKVEATGKYRLKVALPYKIAQQGNAPLVAKKLADFITVTKPVLNDLGIV</sequence>
<reference evidence="1 2" key="1">
    <citation type="submission" date="2016-04" db="EMBL/GenBank/DDBJ databases">
        <authorList>
            <person name="Evans L.H."/>
            <person name="Alamgir A."/>
            <person name="Owens N."/>
            <person name="Weber N.D."/>
            <person name="Virtaneva K."/>
            <person name="Barbian K."/>
            <person name="Babar A."/>
            <person name="Rosenke K."/>
        </authorList>
    </citation>
    <scope>NUCLEOTIDE SEQUENCE [LARGE SCALE GENOMIC DNA]</scope>
    <source>
        <strain evidence="1 2">LMa1</strain>
    </source>
</reference>
<dbReference type="AlphaFoldDB" id="A0A1B7LHS8"/>
<dbReference type="RefSeq" id="WP_066666585.1">
    <property type="nucleotide sequence ID" value="NZ_LYVF01000047.1"/>
</dbReference>
<evidence type="ECO:0000313" key="2">
    <source>
        <dbReference type="Proteomes" id="UP000078532"/>
    </source>
</evidence>
<accession>A0A1B7LHS8</accession>
<keyword evidence="2" id="KW-1185">Reference proteome</keyword>
<dbReference type="OrthoDB" id="1805519at2"/>
<proteinExistence type="predicted"/>
<organism evidence="1 2">
    <name type="scientific">Desulfotomaculum copahuensis</name>
    <dbReference type="NCBI Taxonomy" id="1838280"/>
    <lineage>
        <taxon>Bacteria</taxon>
        <taxon>Bacillati</taxon>
        <taxon>Bacillota</taxon>
        <taxon>Clostridia</taxon>
        <taxon>Eubacteriales</taxon>
        <taxon>Desulfotomaculaceae</taxon>
        <taxon>Desulfotomaculum</taxon>
    </lineage>
</organism>
<dbReference type="EMBL" id="LYVF01000047">
    <property type="protein sequence ID" value="OAT85845.1"/>
    <property type="molecule type" value="Genomic_DNA"/>
</dbReference>
<dbReference type="STRING" id="1838280.A6M21_05040"/>
<protein>
    <submittedName>
        <fullName evidence="1">Uncharacterized protein</fullName>
    </submittedName>
</protein>
<dbReference type="Proteomes" id="UP000078532">
    <property type="component" value="Unassembled WGS sequence"/>
</dbReference>
<name>A0A1B7LHS8_9FIRM</name>